<gene>
    <name evidence="11" type="ORF">OLX77_09015</name>
</gene>
<evidence type="ECO:0000256" key="5">
    <source>
        <dbReference type="ARBA" id="ARBA00022692"/>
    </source>
</evidence>
<comment type="similarity">
    <text evidence="2 9">Belongs to the membrane-bound acyltransferase family.</text>
</comment>
<dbReference type="Proteomes" id="UP001154240">
    <property type="component" value="Unassembled WGS sequence"/>
</dbReference>
<organism evidence="11 12">
    <name type="scientific">Thiovibrio frasassiensis</name>
    <dbReference type="NCBI Taxonomy" id="2984131"/>
    <lineage>
        <taxon>Bacteria</taxon>
        <taxon>Pseudomonadati</taxon>
        <taxon>Thermodesulfobacteriota</taxon>
        <taxon>Desulfobulbia</taxon>
        <taxon>Desulfobulbales</taxon>
        <taxon>Thiovibrionaceae</taxon>
        <taxon>Thiovibrio</taxon>
    </lineage>
</organism>
<dbReference type="PANTHER" id="PTHR13285">
    <property type="entry name" value="ACYLTRANSFERASE"/>
    <property type="match status" value="1"/>
</dbReference>
<evidence type="ECO:0000256" key="2">
    <source>
        <dbReference type="ARBA" id="ARBA00010323"/>
    </source>
</evidence>
<dbReference type="AlphaFoldDB" id="A0A9X4MHF2"/>
<reference evidence="11" key="2">
    <citation type="submission" date="2022-10" db="EMBL/GenBank/DDBJ databases">
        <authorList>
            <person name="Aronson H.S."/>
        </authorList>
    </citation>
    <scope>NUCLEOTIDE SEQUENCE</scope>
    <source>
        <strain evidence="11">RS19-109</strain>
    </source>
</reference>
<dbReference type="GO" id="GO:0042121">
    <property type="term" value="P:alginic acid biosynthetic process"/>
    <property type="evidence" value="ECO:0007669"/>
    <property type="project" value="InterPro"/>
</dbReference>
<accession>A0A9X4MHF2</accession>
<keyword evidence="12" id="KW-1185">Reference proteome</keyword>
<evidence type="ECO:0000313" key="11">
    <source>
        <dbReference type="EMBL" id="MDG4476295.1"/>
    </source>
</evidence>
<comment type="subcellular location">
    <subcellularLocation>
        <location evidence="1">Cell membrane</location>
        <topology evidence="1">Multi-pass membrane protein</topology>
    </subcellularLocation>
</comment>
<feature type="transmembrane region" description="Helical" evidence="10">
    <location>
        <begin position="413"/>
        <end position="434"/>
    </location>
</feature>
<protein>
    <submittedName>
        <fullName evidence="11">MBOAT family protein</fullName>
    </submittedName>
</protein>
<dbReference type="PIRSF" id="PIRSF016636">
    <property type="entry name" value="AlgI_DltB"/>
    <property type="match status" value="1"/>
</dbReference>
<dbReference type="GO" id="GO:0016746">
    <property type="term" value="F:acyltransferase activity"/>
    <property type="evidence" value="ECO:0007669"/>
    <property type="project" value="UniProtKB-KW"/>
</dbReference>
<dbReference type="RefSeq" id="WP_307633264.1">
    <property type="nucleotide sequence ID" value="NZ_JAPHEH010000001.1"/>
</dbReference>
<dbReference type="Pfam" id="PF03062">
    <property type="entry name" value="MBOAT"/>
    <property type="match status" value="1"/>
</dbReference>
<dbReference type="InterPro" id="IPR024194">
    <property type="entry name" value="Ac/AlaTfrase_AlgI/DltB"/>
</dbReference>
<dbReference type="GO" id="GO:0005886">
    <property type="term" value="C:plasma membrane"/>
    <property type="evidence" value="ECO:0007669"/>
    <property type="project" value="UniProtKB-SubCell"/>
</dbReference>
<evidence type="ECO:0000256" key="9">
    <source>
        <dbReference type="PIRNR" id="PIRNR016636"/>
    </source>
</evidence>
<evidence type="ECO:0000256" key="7">
    <source>
        <dbReference type="ARBA" id="ARBA00023136"/>
    </source>
</evidence>
<keyword evidence="4 9" id="KW-0808">Transferase</keyword>
<dbReference type="EMBL" id="JAPHEH010000001">
    <property type="protein sequence ID" value="MDG4476295.1"/>
    <property type="molecule type" value="Genomic_DNA"/>
</dbReference>
<feature type="transmembrane region" description="Helical" evidence="10">
    <location>
        <begin position="291"/>
        <end position="310"/>
    </location>
</feature>
<feature type="transmembrane region" description="Helical" evidence="10">
    <location>
        <begin position="242"/>
        <end position="271"/>
    </location>
</feature>
<sequence length="445" mass="49956">MLLRLGVGGNLLLLGYCKYANFFIESISSFWTPGFSSLQVLLPLAVSFFTFQQIAYLVDSAQGKTEVHSFLDYLLFVSFFPKLTAGPIVTYGEMFPQLRHPDICRFRPENLAVGVTIFSLGLFKKVIVAEQAARYANPLFGAAFSGVHCSFFEAWGGVLAYSFQIYFDFSGYSDMAIGLARMFGFVLPENFNSPYKSRSITEFWRCWHISLSNFLKRYIYIPLGGNRQGSIRKDLNLMATMLLAGAWHGAGWAFVVWGGAHGAFLVINNIWHGWHASLAKRWSLLRGGRTYDRFACLVTFLTVSIAWVFFRAENMETAFSVLGSLFGTHGFAMPYDFQGKLNTFCNAGDLLAAMGIPFTSANDLLEKKQLVLLALMGLGVGFLPNTQQIMELSKPCLNVTASPLSSRLGFLRWWPNTPFLCITLIVFLIGFLAITQKSEFIYFRF</sequence>
<keyword evidence="3 9" id="KW-1003">Cell membrane</keyword>
<evidence type="ECO:0000256" key="6">
    <source>
        <dbReference type="ARBA" id="ARBA00022989"/>
    </source>
</evidence>
<evidence type="ECO:0000256" key="1">
    <source>
        <dbReference type="ARBA" id="ARBA00004651"/>
    </source>
</evidence>
<name>A0A9X4MHF2_9BACT</name>
<keyword evidence="6 10" id="KW-1133">Transmembrane helix</keyword>
<keyword evidence="5 10" id="KW-0812">Transmembrane</keyword>
<dbReference type="InterPro" id="IPR004299">
    <property type="entry name" value="MBOAT_fam"/>
</dbReference>
<evidence type="ECO:0000256" key="10">
    <source>
        <dbReference type="SAM" id="Phobius"/>
    </source>
</evidence>
<dbReference type="InterPro" id="IPR051085">
    <property type="entry name" value="MB_O-acyltransferase"/>
</dbReference>
<evidence type="ECO:0000256" key="3">
    <source>
        <dbReference type="ARBA" id="ARBA00022475"/>
    </source>
</evidence>
<dbReference type="PIRSF" id="PIRSF500217">
    <property type="entry name" value="AlgI"/>
    <property type="match status" value="1"/>
</dbReference>
<proteinExistence type="inferred from homology"/>
<keyword evidence="8 9" id="KW-0012">Acyltransferase</keyword>
<evidence type="ECO:0000256" key="8">
    <source>
        <dbReference type="ARBA" id="ARBA00023315"/>
    </source>
</evidence>
<reference evidence="11" key="1">
    <citation type="journal article" date="2022" name="bioRxiv">
        <title>Thiovibrio frasassiensisgen. nov., sp. nov., an autotrophic, elemental sulfur disproportionating bacterium isolated from sulfidic karst sediment, and proposal of Thiovibrionaceae fam. nov.</title>
        <authorList>
            <person name="Aronson H."/>
            <person name="Thomas C."/>
            <person name="Bhattacharyya M."/>
            <person name="Eckstein S."/>
            <person name="Jensen S."/>
            <person name="Barco R."/>
            <person name="Macalady J."/>
            <person name="Amend J."/>
        </authorList>
    </citation>
    <scope>NUCLEOTIDE SEQUENCE</scope>
    <source>
        <strain evidence="11">RS19-109</strain>
    </source>
</reference>
<keyword evidence="7 9" id="KW-0472">Membrane</keyword>
<evidence type="ECO:0000313" key="12">
    <source>
        <dbReference type="Proteomes" id="UP001154240"/>
    </source>
</evidence>
<dbReference type="InterPro" id="IPR028362">
    <property type="entry name" value="AlgI"/>
</dbReference>
<evidence type="ECO:0000256" key="4">
    <source>
        <dbReference type="ARBA" id="ARBA00022679"/>
    </source>
</evidence>
<comment type="caution">
    <text evidence="11">The sequence shown here is derived from an EMBL/GenBank/DDBJ whole genome shotgun (WGS) entry which is preliminary data.</text>
</comment>
<dbReference type="PANTHER" id="PTHR13285:SF23">
    <property type="entry name" value="TEICHOIC ACID D-ALANYLTRANSFERASE"/>
    <property type="match status" value="1"/>
</dbReference>